<keyword evidence="1" id="KW-0175">Coiled coil</keyword>
<proteinExistence type="predicted"/>
<reference evidence="3 4" key="1">
    <citation type="submission" date="2020-08" db="EMBL/GenBank/DDBJ databases">
        <title>Plant Genome Project.</title>
        <authorList>
            <person name="Zhang R.-G."/>
        </authorList>
    </citation>
    <scope>NUCLEOTIDE SEQUENCE [LARGE SCALE GENOMIC DNA]</scope>
    <source>
        <tissue evidence="3">Rhizome</tissue>
    </source>
</reference>
<keyword evidence="4" id="KW-1185">Reference proteome</keyword>
<feature type="compositionally biased region" description="Polar residues" evidence="2">
    <location>
        <begin position="463"/>
        <end position="505"/>
    </location>
</feature>
<feature type="coiled-coil region" evidence="1">
    <location>
        <begin position="154"/>
        <end position="181"/>
    </location>
</feature>
<dbReference type="Pfam" id="PF07028">
    <property type="entry name" value="DUF1319"/>
    <property type="match status" value="1"/>
</dbReference>
<evidence type="ECO:0000313" key="3">
    <source>
        <dbReference type="EMBL" id="KAG6489103.1"/>
    </source>
</evidence>
<organism evidence="3 4">
    <name type="scientific">Zingiber officinale</name>
    <name type="common">Ginger</name>
    <name type="synonym">Amomum zingiber</name>
    <dbReference type="NCBI Taxonomy" id="94328"/>
    <lineage>
        <taxon>Eukaryota</taxon>
        <taxon>Viridiplantae</taxon>
        <taxon>Streptophyta</taxon>
        <taxon>Embryophyta</taxon>
        <taxon>Tracheophyta</taxon>
        <taxon>Spermatophyta</taxon>
        <taxon>Magnoliopsida</taxon>
        <taxon>Liliopsida</taxon>
        <taxon>Zingiberales</taxon>
        <taxon>Zingiberaceae</taxon>
        <taxon>Zingiber</taxon>
    </lineage>
</organism>
<dbReference type="InterPro" id="IPR010746">
    <property type="entry name" value="CYMV_Orf1"/>
</dbReference>
<feature type="region of interest" description="Disordered" evidence="2">
    <location>
        <begin position="463"/>
        <end position="509"/>
    </location>
</feature>
<dbReference type="Pfam" id="PF22909">
    <property type="entry name" value="Caulimovir_coat_dom"/>
    <property type="match status" value="1"/>
</dbReference>
<dbReference type="Proteomes" id="UP000734854">
    <property type="component" value="Unassembled WGS sequence"/>
</dbReference>
<evidence type="ECO:0000256" key="2">
    <source>
        <dbReference type="SAM" id="MobiDB-lite"/>
    </source>
</evidence>
<dbReference type="AlphaFoldDB" id="A0A8J5FK49"/>
<protein>
    <submittedName>
        <fullName evidence="3">Uncharacterized protein</fullName>
    </submittedName>
</protein>
<comment type="caution">
    <text evidence="3">The sequence shown here is derived from an EMBL/GenBank/DDBJ whole genome shotgun (WGS) entry which is preliminary data.</text>
</comment>
<sequence>MWIQRRMAYATQYEALIQMDGETQNILSAIRRSFLLEDPYQGSTIEQDQAYIDIERLTCNSMKDIFNYLNDYKMLAAKSVRMFTSPKLYFVIDYVRKQNHLEITQIIQESSKEQRRLQQAVLQLQKELVQNKPLTSSDIKGLVVEITKQPKLIEEQAVVLIEELRRQIKRIEEIMHEVKRQVNARVNALIVLRDTRWRDDRSVIVTMTGLSLLISVEDFFHHIKLAIQTHGYEDWNMAESNLLITRGLIGRLTNTSHAGFRYNVQNIADYLASTGIHAGYQSAKNSQPRRLSNLDIEEIRNEGEEEFAGVFTSEYALPLFHEEYGYPDTNNRWDTLGEPSGKYNYYVNYAAPPPQPFIPATRPSWGDEDNTDDEAIFPSIWEDTPWEEDPNDLAPANEDEEDLESYFLGLSNLETDYPVISSNSVLPDDNQQLPLYWDNSDTESEEYLQVVEEVEEQFYATQTNNLTEKMNKLSVQEETSSTEGEPNDSYHNQDQGSSQNIQSTEEAAHVGTDSLLTEQLERMDYPILRSMIQRFIRDFLAAKMNSRLVDG</sequence>
<evidence type="ECO:0000313" key="4">
    <source>
        <dbReference type="Proteomes" id="UP000734854"/>
    </source>
</evidence>
<gene>
    <name evidence="3" type="ORF">ZIOFF_050361</name>
</gene>
<accession>A0A8J5FK49</accession>
<evidence type="ECO:0000256" key="1">
    <source>
        <dbReference type="SAM" id="Coils"/>
    </source>
</evidence>
<name>A0A8J5FK49_ZINOF</name>
<dbReference type="EMBL" id="JACMSC010000014">
    <property type="protein sequence ID" value="KAG6489103.1"/>
    <property type="molecule type" value="Genomic_DNA"/>
</dbReference>